<evidence type="ECO:0000256" key="8">
    <source>
        <dbReference type="SAM" id="Phobius"/>
    </source>
</evidence>
<sequence>MTDLLHRHDPTEARAEDRFARIRRARRWRALRRVLLALVVLGTAGALVWLVFFSSVLAVKGIRVDGVSVLTTRQVAAAAKVPTGVPLATVDLDAIEARVEDLAPVLDADVSRSWPDKVLVRVIERTAVLVVDKEGTWKGVDSEGVVFRDFRRQPPGLPVVEMQADTSSAALAEAASVVNALPADILRRTTSLDVRSIDSIVLHLRNGARVSWGSADQSGDKARVLAVLLRQKGSTYDVTAPGRPTIRP</sequence>
<keyword evidence="4 8" id="KW-0812">Transmembrane</keyword>
<evidence type="ECO:0000313" key="11">
    <source>
        <dbReference type="Proteomes" id="UP001183648"/>
    </source>
</evidence>
<dbReference type="InterPro" id="IPR013685">
    <property type="entry name" value="POTRA_FtsQ_type"/>
</dbReference>
<dbReference type="Pfam" id="PF08478">
    <property type="entry name" value="POTRA_1"/>
    <property type="match status" value="1"/>
</dbReference>
<evidence type="ECO:0000259" key="9">
    <source>
        <dbReference type="PROSITE" id="PS51779"/>
    </source>
</evidence>
<keyword evidence="7" id="KW-0131">Cell cycle</keyword>
<reference evidence="10 11" key="1">
    <citation type="submission" date="2023-07" db="EMBL/GenBank/DDBJ databases">
        <title>Sequencing the genomes of 1000 actinobacteria strains.</title>
        <authorList>
            <person name="Klenk H.-P."/>
        </authorList>
    </citation>
    <scope>NUCLEOTIDE SEQUENCE [LARGE SCALE GENOMIC DNA]</scope>
    <source>
        <strain evidence="10 11">DSM 19426</strain>
    </source>
</reference>
<evidence type="ECO:0000256" key="7">
    <source>
        <dbReference type="ARBA" id="ARBA00023306"/>
    </source>
</evidence>
<keyword evidence="2" id="KW-1003">Cell membrane</keyword>
<evidence type="ECO:0000256" key="2">
    <source>
        <dbReference type="ARBA" id="ARBA00022475"/>
    </source>
</evidence>
<comment type="caution">
    <text evidence="10">The sequence shown here is derived from an EMBL/GenBank/DDBJ whole genome shotgun (WGS) entry which is preliminary data.</text>
</comment>
<evidence type="ECO:0000256" key="3">
    <source>
        <dbReference type="ARBA" id="ARBA00022618"/>
    </source>
</evidence>
<keyword evidence="6 8" id="KW-0472">Membrane</keyword>
<evidence type="ECO:0000256" key="1">
    <source>
        <dbReference type="ARBA" id="ARBA00004370"/>
    </source>
</evidence>
<gene>
    <name evidence="10" type="ORF">J2S63_000832</name>
</gene>
<name>A0ABU2BV91_9ACTN</name>
<feature type="domain" description="POTRA" evidence="9">
    <location>
        <begin position="57"/>
        <end position="125"/>
    </location>
</feature>
<protein>
    <submittedName>
        <fullName evidence="10">Cell division protein FtsQ</fullName>
    </submittedName>
</protein>
<feature type="transmembrane region" description="Helical" evidence="8">
    <location>
        <begin position="34"/>
        <end position="59"/>
    </location>
</feature>
<dbReference type="InterPro" id="IPR005548">
    <property type="entry name" value="Cell_div_FtsQ/DivIB_C"/>
</dbReference>
<comment type="subcellular location">
    <subcellularLocation>
        <location evidence="1">Membrane</location>
    </subcellularLocation>
</comment>
<dbReference type="RefSeq" id="WP_310299012.1">
    <property type="nucleotide sequence ID" value="NZ_BAAAPS010000014.1"/>
</dbReference>
<dbReference type="Gene3D" id="3.10.20.310">
    <property type="entry name" value="membrane protein fhac"/>
    <property type="match status" value="1"/>
</dbReference>
<evidence type="ECO:0000256" key="4">
    <source>
        <dbReference type="ARBA" id="ARBA00022692"/>
    </source>
</evidence>
<dbReference type="EMBL" id="JAVDYG010000001">
    <property type="protein sequence ID" value="MDR7361279.1"/>
    <property type="molecule type" value="Genomic_DNA"/>
</dbReference>
<dbReference type="Proteomes" id="UP001183648">
    <property type="component" value="Unassembled WGS sequence"/>
</dbReference>
<keyword evidence="3 10" id="KW-0132">Cell division</keyword>
<dbReference type="PANTHER" id="PTHR37820:SF1">
    <property type="entry name" value="CELL DIVISION PROTEIN FTSQ"/>
    <property type="match status" value="1"/>
</dbReference>
<dbReference type="PANTHER" id="PTHR37820">
    <property type="entry name" value="CELL DIVISION PROTEIN DIVIB"/>
    <property type="match status" value="1"/>
</dbReference>
<dbReference type="GO" id="GO:0051301">
    <property type="term" value="P:cell division"/>
    <property type="evidence" value="ECO:0007669"/>
    <property type="project" value="UniProtKB-KW"/>
</dbReference>
<evidence type="ECO:0000256" key="6">
    <source>
        <dbReference type="ARBA" id="ARBA00023136"/>
    </source>
</evidence>
<keyword evidence="11" id="KW-1185">Reference proteome</keyword>
<dbReference type="PROSITE" id="PS51779">
    <property type="entry name" value="POTRA"/>
    <property type="match status" value="1"/>
</dbReference>
<dbReference type="Pfam" id="PF03799">
    <property type="entry name" value="FtsQ_DivIB_C"/>
    <property type="match status" value="1"/>
</dbReference>
<dbReference type="InterPro" id="IPR034746">
    <property type="entry name" value="POTRA"/>
</dbReference>
<accession>A0ABU2BV91</accession>
<organism evidence="10 11">
    <name type="scientific">Nocardioides marmoribigeumensis</name>
    <dbReference type="NCBI Taxonomy" id="433649"/>
    <lineage>
        <taxon>Bacteria</taxon>
        <taxon>Bacillati</taxon>
        <taxon>Actinomycetota</taxon>
        <taxon>Actinomycetes</taxon>
        <taxon>Propionibacteriales</taxon>
        <taxon>Nocardioidaceae</taxon>
        <taxon>Nocardioides</taxon>
    </lineage>
</organism>
<evidence type="ECO:0000256" key="5">
    <source>
        <dbReference type="ARBA" id="ARBA00022989"/>
    </source>
</evidence>
<keyword evidence="5 8" id="KW-1133">Transmembrane helix</keyword>
<proteinExistence type="predicted"/>
<dbReference type="InterPro" id="IPR050487">
    <property type="entry name" value="FtsQ_DivIB"/>
</dbReference>
<evidence type="ECO:0000313" key="10">
    <source>
        <dbReference type="EMBL" id="MDR7361279.1"/>
    </source>
</evidence>